<protein>
    <submittedName>
        <fullName evidence="1">Uncharacterized protein</fullName>
    </submittedName>
</protein>
<evidence type="ECO:0000313" key="1">
    <source>
        <dbReference type="EMBL" id="AKB67824.1"/>
    </source>
</evidence>
<evidence type="ECO:0000313" key="2">
    <source>
        <dbReference type="Proteomes" id="UP000033063"/>
    </source>
</evidence>
<dbReference type="AlphaFoldDB" id="A0A0E3RPS9"/>
<dbReference type="PATRIC" id="fig|1434114.4.peg.1598"/>
<accession>A0A0E3RPS9</accession>
<gene>
    <name evidence="1" type="ORF">MSMAL_1281</name>
</gene>
<dbReference type="HOGENOM" id="CLU_1109511_0_0_2"/>
<proteinExistence type="predicted"/>
<dbReference type="RefSeq" id="WP_048040222.1">
    <property type="nucleotide sequence ID" value="NZ_CP009513.1"/>
</dbReference>
<dbReference type="Proteomes" id="UP000033063">
    <property type="component" value="Chromosome"/>
</dbReference>
<sequence length="250" mass="29195">MSDLNSFNLGNIGSAFSILCCLKNMYDTLKEKRDRGGLEKRLGEEIAPDIKNVEVSFDHLLLNLYTVVGAHKVGFILYPQDTNSTVEEIVTNFEDSVYEFENNFKKLLQQIKTHEDSYKEVFNKNPDKRILLDSLLASLNPETNNINWDKLPKVKLDINKKSDFPNELNEKFCVLFNDIQQIKIQNSSNLGELIRYDFFQGIGVSKEEFLGLLRNPNFINDFGLFLKKYKLKGYKRLLFRRKKTVLFMRR</sequence>
<organism evidence="1 2">
    <name type="scientific">Methanosarcina mazei LYC</name>
    <dbReference type="NCBI Taxonomy" id="1434114"/>
    <lineage>
        <taxon>Archaea</taxon>
        <taxon>Methanobacteriati</taxon>
        <taxon>Methanobacteriota</taxon>
        <taxon>Stenosarchaea group</taxon>
        <taxon>Methanomicrobia</taxon>
        <taxon>Methanosarcinales</taxon>
        <taxon>Methanosarcinaceae</taxon>
        <taxon>Methanosarcina</taxon>
    </lineage>
</organism>
<dbReference type="EMBL" id="CP009513">
    <property type="protein sequence ID" value="AKB67824.1"/>
    <property type="molecule type" value="Genomic_DNA"/>
</dbReference>
<dbReference type="GeneID" id="24877493"/>
<reference evidence="1 2" key="1">
    <citation type="submission" date="2014-07" db="EMBL/GenBank/DDBJ databases">
        <title>Methanogenic archaea and the global carbon cycle.</title>
        <authorList>
            <person name="Henriksen J.R."/>
            <person name="Luke J."/>
            <person name="Reinhart S."/>
            <person name="Benedict M.N."/>
            <person name="Youngblut N.D."/>
            <person name="Metcalf M.E."/>
            <person name="Whitaker R.J."/>
            <person name="Metcalf W.W."/>
        </authorList>
    </citation>
    <scope>NUCLEOTIDE SEQUENCE [LARGE SCALE GENOMIC DNA]</scope>
    <source>
        <strain evidence="1 2">LYC</strain>
    </source>
</reference>
<name>A0A0E3RPS9_METMZ</name>